<evidence type="ECO:0000313" key="4">
    <source>
        <dbReference type="Proteomes" id="UP000830055"/>
    </source>
</evidence>
<dbReference type="Pfam" id="PF00582">
    <property type="entry name" value="Usp"/>
    <property type="match status" value="1"/>
</dbReference>
<protein>
    <submittedName>
        <fullName evidence="3">Universal stress protein</fullName>
    </submittedName>
</protein>
<feature type="domain" description="UspA" evidence="2">
    <location>
        <begin position="4"/>
        <end position="151"/>
    </location>
</feature>
<evidence type="ECO:0000313" key="3">
    <source>
        <dbReference type="EMBL" id="BDD86979.1"/>
    </source>
</evidence>
<dbReference type="InterPro" id="IPR006016">
    <property type="entry name" value="UspA"/>
</dbReference>
<organism evidence="3 4">
    <name type="scientific">Desulfofustis limnaeus</name>
    <dbReference type="NCBI Taxonomy" id="2740163"/>
    <lineage>
        <taxon>Bacteria</taxon>
        <taxon>Pseudomonadati</taxon>
        <taxon>Thermodesulfobacteriota</taxon>
        <taxon>Desulfobulbia</taxon>
        <taxon>Desulfobulbales</taxon>
        <taxon>Desulfocapsaceae</taxon>
        <taxon>Desulfofustis</taxon>
    </lineage>
</organism>
<reference evidence="3 4" key="1">
    <citation type="submission" date="2022-01" db="EMBL/GenBank/DDBJ databases">
        <title>Desulfofustis limnae sp. nov., a novel mesophilic sulfate-reducing bacterium isolated from marsh soil.</title>
        <authorList>
            <person name="Watanabe M."/>
            <person name="Takahashi A."/>
            <person name="Kojima H."/>
            <person name="Fukui M."/>
        </authorList>
    </citation>
    <scope>NUCLEOTIDE SEQUENCE [LARGE SCALE GENOMIC DNA]</scope>
    <source>
        <strain evidence="3 4">PPLL</strain>
    </source>
</reference>
<dbReference type="Gene3D" id="3.40.50.620">
    <property type="entry name" value="HUPs"/>
    <property type="match status" value="1"/>
</dbReference>
<dbReference type="Proteomes" id="UP000830055">
    <property type="component" value="Chromosome"/>
</dbReference>
<dbReference type="InterPro" id="IPR014729">
    <property type="entry name" value="Rossmann-like_a/b/a_fold"/>
</dbReference>
<dbReference type="SUPFAM" id="SSF52402">
    <property type="entry name" value="Adenine nucleotide alpha hydrolases-like"/>
    <property type="match status" value="1"/>
</dbReference>
<comment type="similarity">
    <text evidence="1">Belongs to the universal stress protein A family.</text>
</comment>
<dbReference type="PRINTS" id="PR01438">
    <property type="entry name" value="UNVRSLSTRESS"/>
</dbReference>
<gene>
    <name evidence="3" type="primary">usp-2</name>
    <name evidence="3" type="ORF">DPPLL_13440</name>
</gene>
<accession>A0ABN6M4N4</accession>
<sequence length="160" mass="18050">MATFQKILACVDFSDYSPEVLDYSLTLAKMFKAKIVAFNVINKRDVDAVATASRYYPHMVSVNQFLEKAREERTAKMHTMLEEMDGAELIDVEIAIEAGVPFEVILQAVDKHRIDLVVLANKGRGDLARTLLGSNAEKVFRHCPVPVLNVRNPKRFGRKI</sequence>
<name>A0ABN6M4N4_9BACT</name>
<dbReference type="InterPro" id="IPR006015">
    <property type="entry name" value="Universal_stress_UspA"/>
</dbReference>
<keyword evidence="4" id="KW-1185">Reference proteome</keyword>
<dbReference type="PANTHER" id="PTHR46268">
    <property type="entry name" value="STRESS RESPONSE PROTEIN NHAX"/>
    <property type="match status" value="1"/>
</dbReference>
<dbReference type="PANTHER" id="PTHR46268:SF22">
    <property type="entry name" value="SENSOR PROTEIN KDPD-RELATED"/>
    <property type="match status" value="1"/>
</dbReference>
<evidence type="ECO:0000259" key="2">
    <source>
        <dbReference type="Pfam" id="PF00582"/>
    </source>
</evidence>
<dbReference type="EMBL" id="AP025516">
    <property type="protein sequence ID" value="BDD86979.1"/>
    <property type="molecule type" value="Genomic_DNA"/>
</dbReference>
<proteinExistence type="inferred from homology"/>
<evidence type="ECO:0000256" key="1">
    <source>
        <dbReference type="ARBA" id="ARBA00008791"/>
    </source>
</evidence>
<dbReference type="RefSeq" id="WP_284154039.1">
    <property type="nucleotide sequence ID" value="NZ_AP025516.1"/>
</dbReference>
<dbReference type="CDD" id="cd00293">
    <property type="entry name" value="USP-like"/>
    <property type="match status" value="1"/>
</dbReference>